<keyword evidence="5 11" id="KW-0418">Kinase</keyword>
<dbReference type="RefSeq" id="WP_165113027.1">
    <property type="nucleotide sequence ID" value="NZ_JAALAA010000022.1"/>
</dbReference>
<keyword evidence="6 7" id="KW-0067">ATP-binding</keyword>
<evidence type="ECO:0000256" key="7">
    <source>
        <dbReference type="PROSITE-ProRule" id="PRU10141"/>
    </source>
</evidence>
<keyword evidence="9" id="KW-0812">Transmembrane</keyword>
<accession>A0A6M1R6V2</accession>
<dbReference type="PANTHER" id="PTHR43289:SF6">
    <property type="entry name" value="SERINE_THREONINE-PROTEIN KINASE NEKL-3"/>
    <property type="match status" value="1"/>
</dbReference>
<evidence type="ECO:0000259" key="10">
    <source>
        <dbReference type="PROSITE" id="PS50011"/>
    </source>
</evidence>
<dbReference type="Gene3D" id="1.10.510.10">
    <property type="entry name" value="Transferase(Phosphotransferase) domain 1"/>
    <property type="match status" value="1"/>
</dbReference>
<evidence type="ECO:0000313" key="12">
    <source>
        <dbReference type="Proteomes" id="UP000483261"/>
    </source>
</evidence>
<evidence type="ECO:0000256" key="4">
    <source>
        <dbReference type="ARBA" id="ARBA00022741"/>
    </source>
</evidence>
<dbReference type="Gene3D" id="3.30.200.20">
    <property type="entry name" value="Phosphorylase Kinase, domain 1"/>
    <property type="match status" value="1"/>
</dbReference>
<keyword evidence="4 7" id="KW-0547">Nucleotide-binding</keyword>
<dbReference type="PROSITE" id="PS00107">
    <property type="entry name" value="PROTEIN_KINASE_ATP"/>
    <property type="match status" value="1"/>
</dbReference>
<evidence type="ECO:0000256" key="1">
    <source>
        <dbReference type="ARBA" id="ARBA00012513"/>
    </source>
</evidence>
<feature type="compositionally biased region" description="Low complexity" evidence="8">
    <location>
        <begin position="366"/>
        <end position="388"/>
    </location>
</feature>
<evidence type="ECO:0000256" key="8">
    <source>
        <dbReference type="SAM" id="MobiDB-lite"/>
    </source>
</evidence>
<feature type="region of interest" description="Disordered" evidence="8">
    <location>
        <begin position="326"/>
        <end position="388"/>
    </location>
</feature>
<keyword evidence="9" id="KW-0472">Membrane</keyword>
<dbReference type="InterPro" id="IPR011009">
    <property type="entry name" value="Kinase-like_dom_sf"/>
</dbReference>
<organism evidence="11 12">
    <name type="scientific">Nocardioides turkmenicus</name>
    <dbReference type="NCBI Taxonomy" id="2711220"/>
    <lineage>
        <taxon>Bacteria</taxon>
        <taxon>Bacillati</taxon>
        <taxon>Actinomycetota</taxon>
        <taxon>Actinomycetes</taxon>
        <taxon>Propionibacteriales</taxon>
        <taxon>Nocardioidaceae</taxon>
        <taxon>Nocardioides</taxon>
    </lineage>
</organism>
<keyword evidence="12" id="KW-1185">Reference proteome</keyword>
<gene>
    <name evidence="11" type="ORF">G5C66_21710</name>
</gene>
<feature type="transmembrane region" description="Helical" evidence="9">
    <location>
        <begin position="302"/>
        <end position="323"/>
    </location>
</feature>
<keyword evidence="3" id="KW-0808">Transferase</keyword>
<dbReference type="PANTHER" id="PTHR43289">
    <property type="entry name" value="MITOGEN-ACTIVATED PROTEIN KINASE KINASE KINASE 20-RELATED"/>
    <property type="match status" value="1"/>
</dbReference>
<feature type="domain" description="Protein kinase" evidence="10">
    <location>
        <begin position="6"/>
        <end position="257"/>
    </location>
</feature>
<protein>
    <recommendedName>
        <fullName evidence="1">non-specific serine/threonine protein kinase</fullName>
        <ecNumber evidence="1">2.7.11.1</ecNumber>
    </recommendedName>
</protein>
<dbReference type="PROSITE" id="PS00108">
    <property type="entry name" value="PROTEIN_KINASE_ST"/>
    <property type="match status" value="1"/>
</dbReference>
<keyword evidence="9" id="KW-1133">Transmembrane helix</keyword>
<dbReference type="EC" id="2.7.11.1" evidence="1"/>
<evidence type="ECO:0000256" key="6">
    <source>
        <dbReference type="ARBA" id="ARBA00022840"/>
    </source>
</evidence>
<evidence type="ECO:0000313" key="11">
    <source>
        <dbReference type="EMBL" id="NGN95342.1"/>
    </source>
</evidence>
<dbReference type="SUPFAM" id="SSF56112">
    <property type="entry name" value="Protein kinase-like (PK-like)"/>
    <property type="match status" value="1"/>
</dbReference>
<sequence length="489" mass="51596">MIAGRYRLERELGRGAMGAVWLATDDVLGRSVALKQLVALDGVSDAAVEREARLAARLVHPNVVAVFDLVRDDDKPWLVMEYVEGKTLAHMVRDDGALSVEDAARLIGQIASALRAAHAAGIVHRDVKPANIVVGRAERAKLTDFGIARGVDSQTTQTGQVTGSPAYLAPEIATGGRATPASDMWSLGATLFQALTGEPPYGIGDNALATLYRVVHEDPPRTPLAGRLAPLLEHTMAYDPADRWSAQDVLDFLAGRLAAEKLEPVALRTQTLAAVGAPAPAPAEEPVHAIASKPAAAGRRRWWPLVLVAVVALVLLVGGALWANRGDEPAAKPKQVASASPLSEATAEKSEDAAEAEESEEPSEEPTPTETTSETPSESPSASETAGATAEGIDAFIRNYLKTAPANPDSAFSSMLTPAFQASSGGIEGYRDWWGSVASTSVVSVSPSVDPLQVTYTYKYTMKDGRNDGGTVTLGLVYDDGRYLIDTEG</sequence>
<dbReference type="GO" id="GO:0004674">
    <property type="term" value="F:protein serine/threonine kinase activity"/>
    <property type="evidence" value="ECO:0007669"/>
    <property type="project" value="UniProtKB-KW"/>
</dbReference>
<dbReference type="Proteomes" id="UP000483261">
    <property type="component" value="Unassembled WGS sequence"/>
</dbReference>
<name>A0A6M1R6V2_9ACTN</name>
<dbReference type="PROSITE" id="PS50011">
    <property type="entry name" value="PROTEIN_KINASE_DOM"/>
    <property type="match status" value="1"/>
</dbReference>
<comment type="caution">
    <text evidence="11">The sequence shown here is derived from an EMBL/GenBank/DDBJ whole genome shotgun (WGS) entry which is preliminary data.</text>
</comment>
<evidence type="ECO:0000256" key="9">
    <source>
        <dbReference type="SAM" id="Phobius"/>
    </source>
</evidence>
<dbReference type="InterPro" id="IPR017441">
    <property type="entry name" value="Protein_kinase_ATP_BS"/>
</dbReference>
<proteinExistence type="predicted"/>
<reference evidence="11 12" key="1">
    <citation type="submission" date="2020-02" db="EMBL/GenBank/DDBJ databases">
        <title>Whole-genome analyses of novel actinobacteria.</title>
        <authorList>
            <person name="Sahin N."/>
        </authorList>
    </citation>
    <scope>NUCLEOTIDE SEQUENCE [LARGE SCALE GENOMIC DNA]</scope>
    <source>
        <strain evidence="11 12">KC13</strain>
    </source>
</reference>
<dbReference type="GO" id="GO:0005524">
    <property type="term" value="F:ATP binding"/>
    <property type="evidence" value="ECO:0007669"/>
    <property type="project" value="UniProtKB-UniRule"/>
</dbReference>
<dbReference type="EMBL" id="JAALAA010000022">
    <property type="protein sequence ID" value="NGN95342.1"/>
    <property type="molecule type" value="Genomic_DNA"/>
</dbReference>
<dbReference type="InterPro" id="IPR000719">
    <property type="entry name" value="Prot_kinase_dom"/>
</dbReference>
<feature type="binding site" evidence="7">
    <location>
        <position position="35"/>
    </location>
    <ligand>
        <name>ATP</name>
        <dbReference type="ChEBI" id="CHEBI:30616"/>
    </ligand>
</feature>
<feature type="compositionally biased region" description="Acidic residues" evidence="8">
    <location>
        <begin position="353"/>
        <end position="364"/>
    </location>
</feature>
<evidence type="ECO:0000256" key="5">
    <source>
        <dbReference type="ARBA" id="ARBA00022777"/>
    </source>
</evidence>
<dbReference type="SMART" id="SM00220">
    <property type="entry name" value="S_TKc"/>
    <property type="match status" value="1"/>
</dbReference>
<dbReference type="InterPro" id="IPR008271">
    <property type="entry name" value="Ser/Thr_kinase_AS"/>
</dbReference>
<dbReference type="AlphaFoldDB" id="A0A6M1R6V2"/>
<evidence type="ECO:0000256" key="2">
    <source>
        <dbReference type="ARBA" id="ARBA00022527"/>
    </source>
</evidence>
<evidence type="ECO:0000256" key="3">
    <source>
        <dbReference type="ARBA" id="ARBA00022679"/>
    </source>
</evidence>
<dbReference type="Pfam" id="PF00069">
    <property type="entry name" value="Pkinase"/>
    <property type="match status" value="1"/>
</dbReference>
<keyword evidence="2 11" id="KW-0723">Serine/threonine-protein kinase</keyword>
<dbReference type="CDD" id="cd14014">
    <property type="entry name" value="STKc_PknB_like"/>
    <property type="match status" value="1"/>
</dbReference>